<feature type="transmembrane region" description="Helical" evidence="8">
    <location>
        <begin position="213"/>
        <end position="232"/>
    </location>
</feature>
<comment type="caution">
    <text evidence="9">The sequence shown here is derived from an EMBL/GenBank/DDBJ whole genome shotgun (WGS) entry which is preliminary data.</text>
</comment>
<dbReference type="EMBL" id="JAJNOR010000005">
    <property type="protein sequence ID" value="MCD2493031.1"/>
    <property type="molecule type" value="Genomic_DNA"/>
</dbReference>
<dbReference type="PANTHER" id="PTHR32196">
    <property type="entry name" value="ABC TRANSPORTER PERMEASE PROTEIN YPHD-RELATED-RELATED"/>
    <property type="match status" value="1"/>
</dbReference>
<dbReference type="GO" id="GO:0005886">
    <property type="term" value="C:plasma membrane"/>
    <property type="evidence" value="ECO:0007669"/>
    <property type="project" value="UniProtKB-SubCell"/>
</dbReference>
<keyword evidence="3" id="KW-1003">Cell membrane</keyword>
<dbReference type="RefSeq" id="WP_231062893.1">
    <property type="nucleotide sequence ID" value="NZ_JAJNOR010000005.1"/>
</dbReference>
<dbReference type="Proteomes" id="UP001299265">
    <property type="component" value="Unassembled WGS sequence"/>
</dbReference>
<evidence type="ECO:0000256" key="3">
    <source>
        <dbReference type="ARBA" id="ARBA00022475"/>
    </source>
</evidence>
<evidence type="ECO:0000313" key="9">
    <source>
        <dbReference type="EMBL" id="MCD2493031.1"/>
    </source>
</evidence>
<keyword evidence="2" id="KW-0813">Transport</keyword>
<evidence type="ECO:0000256" key="5">
    <source>
        <dbReference type="ARBA" id="ARBA00022692"/>
    </source>
</evidence>
<evidence type="ECO:0000313" key="10">
    <source>
        <dbReference type="Proteomes" id="UP001299265"/>
    </source>
</evidence>
<feature type="transmembrane region" description="Helical" evidence="8">
    <location>
        <begin position="295"/>
        <end position="311"/>
    </location>
</feature>
<dbReference type="Pfam" id="PF02653">
    <property type="entry name" value="BPD_transp_2"/>
    <property type="match status" value="1"/>
</dbReference>
<dbReference type="CDD" id="cd06579">
    <property type="entry name" value="TM_PBP1_transp_AraH_like"/>
    <property type="match status" value="1"/>
</dbReference>
<accession>A0AAP2W999</accession>
<dbReference type="InterPro" id="IPR001851">
    <property type="entry name" value="ABC_transp_permease"/>
</dbReference>
<feature type="transmembrane region" description="Helical" evidence="8">
    <location>
        <begin position="244"/>
        <end position="264"/>
    </location>
</feature>
<evidence type="ECO:0000256" key="7">
    <source>
        <dbReference type="ARBA" id="ARBA00023136"/>
    </source>
</evidence>
<evidence type="ECO:0000256" key="6">
    <source>
        <dbReference type="ARBA" id="ARBA00022989"/>
    </source>
</evidence>
<keyword evidence="10" id="KW-1185">Reference proteome</keyword>
<dbReference type="GO" id="GO:0022857">
    <property type="term" value="F:transmembrane transporter activity"/>
    <property type="evidence" value="ECO:0007669"/>
    <property type="project" value="InterPro"/>
</dbReference>
<keyword evidence="7 8" id="KW-0472">Membrane</keyword>
<evidence type="ECO:0000256" key="8">
    <source>
        <dbReference type="SAM" id="Phobius"/>
    </source>
</evidence>
<comment type="subcellular location">
    <subcellularLocation>
        <location evidence="1">Cell membrane</location>
        <topology evidence="1">Multi-pass membrane protein</topology>
    </subcellularLocation>
</comment>
<protein>
    <submittedName>
        <fullName evidence="9">ABC transporter permease</fullName>
    </submittedName>
</protein>
<organism evidence="9 10">
    <name type="scientific">Lientehia hominis</name>
    <dbReference type="NCBI Taxonomy" id="2897778"/>
    <lineage>
        <taxon>Bacteria</taxon>
        <taxon>Bacillati</taxon>
        <taxon>Bacillota</taxon>
        <taxon>Clostridia</taxon>
        <taxon>Lachnospirales</taxon>
        <taxon>Lachnospiraceae</taxon>
        <taxon>Lientehia</taxon>
    </lineage>
</organism>
<sequence length="320" mass="33823">MKTKWVAKKILTAVYRQKAIAALILVFAVMPLVNTSFFTVYNMVDMLKSASVYITIGCGVTVVVISGACDLSVGGIMCLAGIITVKMMGKYPLFICIIFALLMGVLVGAVNGFFVVRQKSEAFVITLGMGALLKGVAQQLTDAHPIAGTNKAFFEFGTGSFLGLPNITVMMFLILITTCCLLRFTQFGRNCYAVGGDYDVAEYSGIPALRTKWLAFVISGFLAALGGVLLTARLNTGASTYGDTTALLVNCGTVLGGTSFAGGIGNAWKTALGLLLFTVLESALGMGSLNAYAKELVIGIIIAVIIGIDSYDQKRKAEMV</sequence>
<dbReference type="PANTHER" id="PTHR32196:SF21">
    <property type="entry name" value="ABC TRANSPORTER PERMEASE PROTEIN YPHD-RELATED"/>
    <property type="match status" value="1"/>
</dbReference>
<keyword evidence="6 8" id="KW-1133">Transmembrane helix</keyword>
<keyword evidence="4" id="KW-0997">Cell inner membrane</keyword>
<evidence type="ECO:0000256" key="1">
    <source>
        <dbReference type="ARBA" id="ARBA00004651"/>
    </source>
</evidence>
<reference evidence="9 10" key="1">
    <citation type="submission" date="2021-11" db="EMBL/GenBank/DDBJ databases">
        <title>Lacrimispora sp. nov. NSJ-141 isolated from human feces.</title>
        <authorList>
            <person name="Abdugheni R."/>
        </authorList>
    </citation>
    <scope>NUCLEOTIDE SEQUENCE [LARGE SCALE GENOMIC DNA]</scope>
    <source>
        <strain evidence="9 10">NSJ-141</strain>
    </source>
</reference>
<feature type="transmembrane region" description="Helical" evidence="8">
    <location>
        <begin position="52"/>
        <end position="85"/>
    </location>
</feature>
<proteinExistence type="predicted"/>
<name>A0AAP2W999_9FIRM</name>
<evidence type="ECO:0000256" key="4">
    <source>
        <dbReference type="ARBA" id="ARBA00022519"/>
    </source>
</evidence>
<gene>
    <name evidence="9" type="ORF">LQE92_10415</name>
</gene>
<dbReference type="AlphaFoldDB" id="A0AAP2W999"/>
<feature type="transmembrane region" description="Helical" evidence="8">
    <location>
        <begin position="20"/>
        <end position="40"/>
    </location>
</feature>
<evidence type="ECO:0000256" key="2">
    <source>
        <dbReference type="ARBA" id="ARBA00022448"/>
    </source>
</evidence>
<keyword evidence="5 8" id="KW-0812">Transmembrane</keyword>
<feature type="transmembrane region" description="Helical" evidence="8">
    <location>
        <begin position="91"/>
        <end position="115"/>
    </location>
</feature>
<feature type="transmembrane region" description="Helical" evidence="8">
    <location>
        <begin position="161"/>
        <end position="182"/>
    </location>
</feature>